<evidence type="ECO:0000313" key="18">
    <source>
        <dbReference type="EMBL" id="QTE53616.1"/>
    </source>
</evidence>
<evidence type="ECO:0000256" key="15">
    <source>
        <dbReference type="SAM" id="Phobius"/>
    </source>
</evidence>
<dbReference type="PROSITE" id="PS50846">
    <property type="entry name" value="HMA_2"/>
    <property type="match status" value="1"/>
</dbReference>
<dbReference type="Proteomes" id="UP000250557">
    <property type="component" value="Chromosome"/>
</dbReference>
<evidence type="ECO:0000256" key="12">
    <source>
        <dbReference type="ARBA" id="ARBA00023136"/>
    </source>
</evidence>
<evidence type="ECO:0000313" key="20">
    <source>
        <dbReference type="Proteomes" id="UP000663940"/>
    </source>
</evidence>
<evidence type="ECO:0000313" key="19">
    <source>
        <dbReference type="Proteomes" id="UP000250557"/>
    </source>
</evidence>
<keyword evidence="20" id="KW-1185">Reference proteome</keyword>
<sequence length="194" mass="20935">MGKLEVTSLLTAFSASLCCITPVLALISGGSGFASSLSWLNPFRPYLIAISIAVLLFAWYRQLKPAKADCCETEKQSFPKSKTFLAIVTVVSVVLMTFPMYPRLFGKDENKISIVPAATPISEVKLQITGMDCEACEHHVNGELAKLNGVLQYQTSSALGTSVIKFDTSKIAVNAIITAVNATGYKVIHQSLKN</sequence>
<evidence type="ECO:0000313" key="17">
    <source>
        <dbReference type="EMBL" id="QEM08297.1"/>
    </source>
</evidence>
<dbReference type="SUPFAM" id="SSF55008">
    <property type="entry name" value="HMA, heavy metal-associated domain"/>
    <property type="match status" value="1"/>
</dbReference>
<comment type="function">
    <text evidence="14">Involved in mercury resistance. Probably transfers a mercuric ion from the periplasmic Hg(2+)-binding protein MerP to the cytoplasmic mercuric reductase MerA.</text>
</comment>
<evidence type="ECO:0000256" key="9">
    <source>
        <dbReference type="ARBA" id="ARBA00022723"/>
    </source>
</evidence>
<dbReference type="NCBIfam" id="NF033556">
    <property type="entry name" value="MerTP_fusion"/>
    <property type="match status" value="1"/>
</dbReference>
<comment type="subcellular location">
    <subcellularLocation>
        <location evidence="1">Cell inner membrane</location>
        <topology evidence="1">Multi-pass membrane protein</topology>
    </subcellularLocation>
</comment>
<evidence type="ECO:0000259" key="16">
    <source>
        <dbReference type="PROSITE" id="PS50846"/>
    </source>
</evidence>
<evidence type="ECO:0000256" key="11">
    <source>
        <dbReference type="ARBA" id="ARBA00022989"/>
    </source>
</evidence>
<evidence type="ECO:0000256" key="8">
    <source>
        <dbReference type="ARBA" id="ARBA00022692"/>
    </source>
</evidence>
<evidence type="ECO:0000256" key="14">
    <source>
        <dbReference type="ARBA" id="ARBA00045720"/>
    </source>
</evidence>
<dbReference type="Proteomes" id="UP000663940">
    <property type="component" value="Chromosome"/>
</dbReference>
<evidence type="ECO:0000256" key="3">
    <source>
        <dbReference type="ARBA" id="ARBA00017053"/>
    </source>
</evidence>
<keyword evidence="5" id="KW-0475">Mercuric resistance</keyword>
<comment type="similarity">
    <text evidence="2">Belongs to the MerT family.</text>
</comment>
<proteinExistence type="inferred from homology"/>
<dbReference type="InterPro" id="IPR006121">
    <property type="entry name" value="HMA_dom"/>
</dbReference>
<dbReference type="GO" id="GO:0005886">
    <property type="term" value="C:plasma membrane"/>
    <property type="evidence" value="ECO:0007669"/>
    <property type="project" value="UniProtKB-SubCell"/>
</dbReference>
<keyword evidence="4" id="KW-0813">Transport</keyword>
<keyword evidence="9" id="KW-0479">Metal-binding</keyword>
<evidence type="ECO:0000256" key="4">
    <source>
        <dbReference type="ARBA" id="ARBA00022448"/>
    </source>
</evidence>
<reference evidence="17 19" key="1">
    <citation type="submission" date="2019-08" db="EMBL/GenBank/DDBJ databases">
        <title>Comparative genome analysis confer to the adaptation heavy metal polluted environment.</title>
        <authorList>
            <person name="Li Y."/>
        </authorList>
    </citation>
    <scope>NUCLEOTIDE SEQUENCE [LARGE SCALE GENOMIC DNA]</scope>
    <source>
        <strain evidence="17 19">P2</strain>
    </source>
</reference>
<gene>
    <name evidence="17" type="primary">merTP</name>
    <name evidence="17" type="ORF">DIU31_015955</name>
    <name evidence="18" type="ORF">J3L21_11535</name>
</gene>
<dbReference type="Pfam" id="PF02411">
    <property type="entry name" value="MerT"/>
    <property type="match status" value="1"/>
</dbReference>
<keyword evidence="10" id="KW-0476">Mercury</keyword>
<feature type="transmembrane region" description="Helical" evidence="15">
    <location>
        <begin position="45"/>
        <end position="63"/>
    </location>
</feature>
<evidence type="ECO:0000256" key="2">
    <source>
        <dbReference type="ARBA" id="ARBA00008224"/>
    </source>
</evidence>
<dbReference type="EMBL" id="CP043451">
    <property type="protein sequence ID" value="QEM08297.1"/>
    <property type="molecule type" value="Genomic_DNA"/>
</dbReference>
<accession>A0AAE6JPA9</accession>
<feature type="transmembrane region" description="Helical" evidence="15">
    <location>
        <begin position="84"/>
        <end position="101"/>
    </location>
</feature>
<dbReference type="GO" id="GO:0015097">
    <property type="term" value="F:mercury ion transmembrane transporter activity"/>
    <property type="evidence" value="ECO:0007669"/>
    <property type="project" value="InterPro"/>
</dbReference>
<keyword evidence="12 15" id="KW-0472">Membrane</keyword>
<dbReference type="Gene3D" id="1.10.287.910">
    <property type="entry name" value="bacterial mercury transporter, merf"/>
    <property type="match status" value="1"/>
</dbReference>
<evidence type="ECO:0000256" key="1">
    <source>
        <dbReference type="ARBA" id="ARBA00004429"/>
    </source>
</evidence>
<dbReference type="Pfam" id="PF00403">
    <property type="entry name" value="HMA"/>
    <property type="match status" value="1"/>
</dbReference>
<organism evidence="17 19">
    <name type="scientific">Mucilaginibacter rubeus</name>
    <dbReference type="NCBI Taxonomy" id="2027860"/>
    <lineage>
        <taxon>Bacteria</taxon>
        <taxon>Pseudomonadati</taxon>
        <taxon>Bacteroidota</taxon>
        <taxon>Sphingobacteriia</taxon>
        <taxon>Sphingobacteriales</taxon>
        <taxon>Sphingobacteriaceae</taxon>
        <taxon>Mucilaginibacter</taxon>
    </lineage>
</organism>
<feature type="domain" description="HMA" evidence="16">
    <location>
        <begin position="122"/>
        <end position="188"/>
    </location>
</feature>
<keyword evidence="8 15" id="KW-0812">Transmembrane</keyword>
<dbReference type="Gene3D" id="3.30.70.100">
    <property type="match status" value="1"/>
</dbReference>
<dbReference type="GO" id="GO:0046872">
    <property type="term" value="F:metal ion binding"/>
    <property type="evidence" value="ECO:0007669"/>
    <property type="project" value="UniProtKB-KW"/>
</dbReference>
<keyword evidence="11 15" id="KW-1133">Transmembrane helix</keyword>
<name>A0AAE6JPA9_9SPHI</name>
<keyword evidence="7" id="KW-0997">Cell inner membrane</keyword>
<evidence type="ECO:0000256" key="6">
    <source>
        <dbReference type="ARBA" id="ARBA00022475"/>
    </source>
</evidence>
<dbReference type="AlphaFoldDB" id="A0AAE6JPA9"/>
<dbReference type="InterPro" id="IPR003457">
    <property type="entry name" value="Transprt_MerT"/>
</dbReference>
<dbReference type="InterPro" id="IPR036163">
    <property type="entry name" value="HMA_dom_sf"/>
</dbReference>
<evidence type="ECO:0000256" key="13">
    <source>
        <dbReference type="ARBA" id="ARBA00030934"/>
    </source>
</evidence>
<evidence type="ECO:0000256" key="5">
    <source>
        <dbReference type="ARBA" id="ARBA00022466"/>
    </source>
</evidence>
<evidence type="ECO:0000256" key="10">
    <source>
        <dbReference type="ARBA" id="ARBA00022914"/>
    </source>
</evidence>
<protein>
    <recommendedName>
        <fullName evidence="3">Mercuric transport protein MerT</fullName>
    </recommendedName>
    <alternativeName>
        <fullName evidence="13">Mercury ion transport protein</fullName>
    </alternativeName>
</protein>
<evidence type="ECO:0000256" key="7">
    <source>
        <dbReference type="ARBA" id="ARBA00022519"/>
    </source>
</evidence>
<dbReference type="EMBL" id="CP071880">
    <property type="protein sequence ID" value="QTE53616.1"/>
    <property type="molecule type" value="Genomic_DNA"/>
</dbReference>
<reference evidence="18 20" key="2">
    <citation type="submission" date="2021-03" db="EMBL/GenBank/DDBJ databases">
        <title>Mucilaginibacter strains isolated from gold and copper mining confer multi heavy-metal resistance.</title>
        <authorList>
            <person name="Li Y."/>
        </authorList>
    </citation>
    <scope>NUCLEOTIDE SEQUENCE [LARGE SCALE GENOMIC DNA]</scope>
    <source>
        <strain evidence="18 20">P2-4</strain>
    </source>
</reference>
<dbReference type="CDD" id="cd00371">
    <property type="entry name" value="HMA"/>
    <property type="match status" value="1"/>
</dbReference>
<keyword evidence="6" id="KW-1003">Cell membrane</keyword>